<keyword evidence="3 6" id="KW-0812">Transmembrane</keyword>
<dbReference type="Pfam" id="PF00892">
    <property type="entry name" value="EamA"/>
    <property type="match status" value="2"/>
</dbReference>
<dbReference type="PANTHER" id="PTHR42920">
    <property type="entry name" value="OS03G0707200 PROTEIN-RELATED"/>
    <property type="match status" value="1"/>
</dbReference>
<feature type="transmembrane region" description="Helical" evidence="6">
    <location>
        <begin position="49"/>
        <end position="65"/>
    </location>
</feature>
<feature type="transmembrane region" description="Helical" evidence="6">
    <location>
        <begin position="77"/>
        <end position="98"/>
    </location>
</feature>
<name>A0A1I4SML7_9BACT</name>
<evidence type="ECO:0000256" key="1">
    <source>
        <dbReference type="ARBA" id="ARBA00004651"/>
    </source>
</evidence>
<keyword evidence="9" id="KW-1185">Reference proteome</keyword>
<dbReference type="EMBL" id="FOUU01000002">
    <property type="protein sequence ID" value="SFM65684.1"/>
    <property type="molecule type" value="Genomic_DNA"/>
</dbReference>
<feature type="transmembrane region" description="Helical" evidence="6">
    <location>
        <begin position="191"/>
        <end position="209"/>
    </location>
</feature>
<sequence>MVEKVDSNGVVPRIGYVYVILAAVMWAVSGTSGKYLFIHGLTPYDVVQLRLTISTPLLGLFLAFLRPDLLRIKKSDVLYFAVLGILGMGMVQFTYFYAISKIKVAAAILLEYLAPAFITLYSVVIARERVSFYVFLALAGATFGCFLVVGGYDLDLLSMNKMGILGGLGAALSFAWYSVHGERGMRRYSPWTVFFYALLFATLLWNLLHPPLTGFRRDMNGFMWLLVLYIAIFGTLVPFGLYFLGINLIRSTRASITATLEPITAGFVSFFFLGEKLDIPQILGGLMVIGSVIMLQLKKEYDPDTPALIRAQRERRSP</sequence>
<feature type="transmembrane region" description="Helical" evidence="6">
    <location>
        <begin position="16"/>
        <end position="37"/>
    </location>
</feature>
<feature type="domain" description="EamA" evidence="7">
    <location>
        <begin position="14"/>
        <end position="149"/>
    </location>
</feature>
<evidence type="ECO:0000259" key="7">
    <source>
        <dbReference type="Pfam" id="PF00892"/>
    </source>
</evidence>
<evidence type="ECO:0000256" key="2">
    <source>
        <dbReference type="ARBA" id="ARBA00022475"/>
    </source>
</evidence>
<organism evidence="8 9">
    <name type="scientific">Thermodesulforhabdus norvegica</name>
    <dbReference type="NCBI Taxonomy" id="39841"/>
    <lineage>
        <taxon>Bacteria</taxon>
        <taxon>Pseudomonadati</taxon>
        <taxon>Thermodesulfobacteriota</taxon>
        <taxon>Syntrophobacteria</taxon>
        <taxon>Syntrophobacterales</taxon>
        <taxon>Thermodesulforhabdaceae</taxon>
        <taxon>Thermodesulforhabdus</taxon>
    </lineage>
</organism>
<feature type="transmembrane region" description="Helical" evidence="6">
    <location>
        <begin position="104"/>
        <end position="123"/>
    </location>
</feature>
<evidence type="ECO:0000256" key="3">
    <source>
        <dbReference type="ARBA" id="ARBA00022692"/>
    </source>
</evidence>
<dbReference type="Gene3D" id="1.10.3730.20">
    <property type="match status" value="1"/>
</dbReference>
<dbReference type="InterPro" id="IPR051258">
    <property type="entry name" value="Diverse_Substrate_Transporter"/>
</dbReference>
<comment type="subcellular location">
    <subcellularLocation>
        <location evidence="1">Cell membrane</location>
        <topology evidence="1">Multi-pass membrane protein</topology>
    </subcellularLocation>
</comment>
<dbReference type="RefSeq" id="WP_093394003.1">
    <property type="nucleotide sequence ID" value="NZ_FOUU01000002.1"/>
</dbReference>
<evidence type="ECO:0000256" key="6">
    <source>
        <dbReference type="SAM" id="Phobius"/>
    </source>
</evidence>
<feature type="transmembrane region" description="Helical" evidence="6">
    <location>
        <begin position="221"/>
        <end position="244"/>
    </location>
</feature>
<dbReference type="InterPro" id="IPR000620">
    <property type="entry name" value="EamA_dom"/>
</dbReference>
<keyword evidence="2" id="KW-1003">Cell membrane</keyword>
<dbReference type="InterPro" id="IPR037185">
    <property type="entry name" value="EmrE-like"/>
</dbReference>
<feature type="transmembrane region" description="Helical" evidence="6">
    <location>
        <begin position="130"/>
        <end position="150"/>
    </location>
</feature>
<dbReference type="SUPFAM" id="SSF103481">
    <property type="entry name" value="Multidrug resistance efflux transporter EmrE"/>
    <property type="match status" value="2"/>
</dbReference>
<proteinExistence type="predicted"/>
<keyword evidence="4 6" id="KW-1133">Transmembrane helix</keyword>
<dbReference type="STRING" id="39841.SAMN05660836_01053"/>
<dbReference type="GO" id="GO:0005886">
    <property type="term" value="C:plasma membrane"/>
    <property type="evidence" value="ECO:0007669"/>
    <property type="project" value="UniProtKB-SubCell"/>
</dbReference>
<dbReference type="PANTHER" id="PTHR42920:SF5">
    <property type="entry name" value="EAMA DOMAIN-CONTAINING PROTEIN"/>
    <property type="match status" value="1"/>
</dbReference>
<evidence type="ECO:0000256" key="4">
    <source>
        <dbReference type="ARBA" id="ARBA00022989"/>
    </source>
</evidence>
<gene>
    <name evidence="8" type="ORF">SAMN05660836_01053</name>
</gene>
<evidence type="ECO:0000313" key="9">
    <source>
        <dbReference type="Proteomes" id="UP000199611"/>
    </source>
</evidence>
<dbReference type="AlphaFoldDB" id="A0A1I4SML7"/>
<dbReference type="Proteomes" id="UP000199611">
    <property type="component" value="Unassembled WGS sequence"/>
</dbReference>
<evidence type="ECO:0000256" key="5">
    <source>
        <dbReference type="ARBA" id="ARBA00023136"/>
    </source>
</evidence>
<evidence type="ECO:0000313" key="8">
    <source>
        <dbReference type="EMBL" id="SFM65684.1"/>
    </source>
</evidence>
<reference evidence="8 9" key="1">
    <citation type="submission" date="2016-10" db="EMBL/GenBank/DDBJ databases">
        <authorList>
            <person name="de Groot N.N."/>
        </authorList>
    </citation>
    <scope>NUCLEOTIDE SEQUENCE [LARGE SCALE GENOMIC DNA]</scope>
    <source>
        <strain evidence="8 9">DSM 9990</strain>
    </source>
</reference>
<protein>
    <submittedName>
        <fullName evidence="8">Threonine/homoserine efflux transporter RhtA</fullName>
    </submittedName>
</protein>
<keyword evidence="5 6" id="KW-0472">Membrane</keyword>
<feature type="domain" description="EamA" evidence="7">
    <location>
        <begin position="162"/>
        <end position="295"/>
    </location>
</feature>
<feature type="transmembrane region" description="Helical" evidence="6">
    <location>
        <begin position="162"/>
        <end position="179"/>
    </location>
</feature>
<accession>A0A1I4SML7</accession>
<dbReference type="OrthoDB" id="9810818at2"/>